<name>A0AA37GXX1_9PEZI</name>
<protein>
    <submittedName>
        <fullName evidence="2">Uncharacterized protein</fullName>
    </submittedName>
</protein>
<dbReference type="EMBL" id="BPPX01000040">
    <property type="protein sequence ID" value="GJC89341.1"/>
    <property type="molecule type" value="Genomic_DNA"/>
</dbReference>
<sequence length="258" mass="27375">MTSSPEVLCRSVSAWLSSILPPDAEDEGGTKPEPTASSPVPCRWGELRPKRARLSIPRKDDESEALWAPAPFPSPPTTAISAMAPIPPSPRQKRARDECDDDDDGDDENGSASAGGHHSNMQDAVLGLQTSNLDESTPRAERAGHAPLPAPVPLHLVQDASVTSTPTASVSSHAPSLASRTSSPTKQMRFASLDVTGYLIKSFSADGHTAPPSLAQMHLHLTDIQEKVAIIPDYLKHEVVLPSPSPLPARRAVLGETC</sequence>
<feature type="region of interest" description="Disordered" evidence="1">
    <location>
        <begin position="161"/>
        <end position="185"/>
    </location>
</feature>
<comment type="caution">
    <text evidence="2">The sequence shown here is derived from an EMBL/GenBank/DDBJ whole genome shotgun (WGS) entry which is preliminary data.</text>
</comment>
<dbReference type="AlphaFoldDB" id="A0AA37GXX1"/>
<keyword evidence="3" id="KW-1185">Reference proteome</keyword>
<evidence type="ECO:0000313" key="2">
    <source>
        <dbReference type="EMBL" id="GJC89341.1"/>
    </source>
</evidence>
<gene>
    <name evidence="2" type="ORF">ColLi_12179</name>
</gene>
<feature type="compositionally biased region" description="Acidic residues" evidence="1">
    <location>
        <begin position="98"/>
        <end position="109"/>
    </location>
</feature>
<evidence type="ECO:0000256" key="1">
    <source>
        <dbReference type="SAM" id="MobiDB-lite"/>
    </source>
</evidence>
<accession>A0AA37GXX1</accession>
<feature type="region of interest" description="Disordered" evidence="1">
    <location>
        <begin position="20"/>
        <end position="120"/>
    </location>
</feature>
<feature type="compositionally biased region" description="Low complexity" evidence="1">
    <location>
        <begin position="161"/>
        <end position="176"/>
    </location>
</feature>
<organism evidence="2 3">
    <name type="scientific">Colletotrichum liriopes</name>
    <dbReference type="NCBI Taxonomy" id="708192"/>
    <lineage>
        <taxon>Eukaryota</taxon>
        <taxon>Fungi</taxon>
        <taxon>Dikarya</taxon>
        <taxon>Ascomycota</taxon>
        <taxon>Pezizomycotina</taxon>
        <taxon>Sordariomycetes</taxon>
        <taxon>Hypocreomycetidae</taxon>
        <taxon>Glomerellales</taxon>
        <taxon>Glomerellaceae</taxon>
        <taxon>Colletotrichum</taxon>
        <taxon>Colletotrichum spaethianum species complex</taxon>
    </lineage>
</organism>
<dbReference type="Proteomes" id="UP001055172">
    <property type="component" value="Unassembled WGS sequence"/>
</dbReference>
<proteinExistence type="predicted"/>
<reference evidence="2 3" key="1">
    <citation type="submission" date="2021-07" db="EMBL/GenBank/DDBJ databases">
        <title>Genome data of Colletotrichum spaethianum.</title>
        <authorList>
            <person name="Utami Y.D."/>
            <person name="Hiruma K."/>
        </authorList>
    </citation>
    <scope>NUCLEOTIDE SEQUENCE [LARGE SCALE GENOMIC DNA]</scope>
    <source>
        <strain evidence="2 3">MAFF 242679</strain>
    </source>
</reference>
<evidence type="ECO:0000313" key="3">
    <source>
        <dbReference type="Proteomes" id="UP001055172"/>
    </source>
</evidence>